<evidence type="ECO:0000256" key="1">
    <source>
        <dbReference type="ARBA" id="ARBA00022441"/>
    </source>
</evidence>
<feature type="region of interest" description="Disordered" evidence="3">
    <location>
        <begin position="350"/>
        <end position="374"/>
    </location>
</feature>
<protein>
    <submittedName>
        <fullName evidence="4">Hypothetical_protein</fullName>
    </submittedName>
</protein>
<name>A0A3P3YZI3_LEIBR</name>
<feature type="region of interest" description="Disordered" evidence="3">
    <location>
        <begin position="248"/>
        <end position="275"/>
    </location>
</feature>
<dbReference type="AlphaFoldDB" id="A0A3P3YZI3"/>
<gene>
    <name evidence="4" type="ORF">LBRM2904_09.1440</name>
</gene>
<keyword evidence="1" id="KW-0880">Kelch repeat</keyword>
<proteinExistence type="predicted"/>
<dbReference type="InterPro" id="IPR015915">
    <property type="entry name" value="Kelch-typ_b-propeller"/>
</dbReference>
<reference evidence="4 5" key="1">
    <citation type="submission" date="2018-09" db="EMBL/GenBank/DDBJ databases">
        <authorList>
            <person name="Peiro R."/>
            <person name="Begona"/>
            <person name="Cbmso G."/>
            <person name="Lopez M."/>
            <person name="Gonzalez S."/>
        </authorList>
    </citation>
    <scope>NUCLEOTIDE SEQUENCE [LARGE SCALE GENOMIC DNA]</scope>
</reference>
<feature type="compositionally biased region" description="Basic and acidic residues" evidence="3">
    <location>
        <begin position="255"/>
        <end position="269"/>
    </location>
</feature>
<dbReference type="PANTHER" id="PTHR46093:SF18">
    <property type="entry name" value="FIBRONECTIN TYPE-III DOMAIN-CONTAINING PROTEIN"/>
    <property type="match status" value="1"/>
</dbReference>
<evidence type="ECO:0000256" key="3">
    <source>
        <dbReference type="SAM" id="MobiDB-lite"/>
    </source>
</evidence>
<feature type="region of interest" description="Disordered" evidence="3">
    <location>
        <begin position="562"/>
        <end position="582"/>
    </location>
</feature>
<organism evidence="4 5">
    <name type="scientific">Leishmania braziliensis MHOM/BR/75/M2904</name>
    <dbReference type="NCBI Taxonomy" id="420245"/>
    <lineage>
        <taxon>Eukaryota</taxon>
        <taxon>Discoba</taxon>
        <taxon>Euglenozoa</taxon>
        <taxon>Kinetoplastea</taxon>
        <taxon>Metakinetoplastina</taxon>
        <taxon>Trypanosomatida</taxon>
        <taxon>Trypanosomatidae</taxon>
        <taxon>Leishmaniinae</taxon>
        <taxon>Leishmania</taxon>
        <taxon>Leishmania braziliensis species complex</taxon>
    </lineage>
</organism>
<evidence type="ECO:0000313" key="4">
    <source>
        <dbReference type="EMBL" id="SYZ63352.1"/>
    </source>
</evidence>
<dbReference type="InterPro" id="IPR011043">
    <property type="entry name" value="Gal_Oxase/kelch_b-propeller"/>
</dbReference>
<dbReference type="PANTHER" id="PTHR46093">
    <property type="entry name" value="ACYL-COA-BINDING DOMAIN-CONTAINING PROTEIN 5"/>
    <property type="match status" value="1"/>
</dbReference>
<dbReference type="Proteomes" id="UP000319462">
    <property type="component" value="Chromosome 9"/>
</dbReference>
<sequence length="582" mass="59518">MPKPVGSKAKAAAAVPSGPPALYDEVLSGPPLVVEITAMSAWTATTGADAPSKEECLTGGARWGHAAMLSPSESVLCVVGGTPCHRPRIAEQAPAPLWEYTSATAVTVPTSMNTSGIKAPVAIAHVWKAGAVPRAVKHDATRSLRTAAAGDHDWPLFASWWPSWSSVNGADRPSVMYSDGGWSGACRIAGVRAFAESAYENPHFTPPSLSAVAASCTRSHHSVTRVQGRLLRFGGETQQGTVAALEEISDASGLSDEKQQADEERKNTEGSEAAAPLAATVRDEVLAPGPTSTTHRFSPALGPPPPRAAHGACSLNQRYVVVVGGRQVHAPAEDAGAASGKGARARITTMRALSPGKRGGASGTDGKGSPGALEIPAPGSATLSTLKDVAIYDAKLGAWLPVRVVGSGAVPSARYAAAVAAVPMPAAASPSSRHCRPVVDAVQREVLVVGGLDARGAVCADAWVMQVVSGADAVLAEVPAGPLADSTSTAAPVVKVRWVRLEFPTAVAPVFQRHHAAVAVSSQRMVYLVGGCGPHGAAEPCVCTLELPPLSSASVRFADEAIGDAEDSAQKRTSTSPKGRSA</sequence>
<evidence type="ECO:0000256" key="2">
    <source>
        <dbReference type="ARBA" id="ARBA00022737"/>
    </source>
</evidence>
<dbReference type="SUPFAM" id="SSF50965">
    <property type="entry name" value="Galactose oxidase, central domain"/>
    <property type="match status" value="1"/>
</dbReference>
<feature type="compositionally biased region" description="Gly residues" evidence="3">
    <location>
        <begin position="357"/>
        <end position="369"/>
    </location>
</feature>
<dbReference type="EMBL" id="LS997608">
    <property type="protein sequence ID" value="SYZ63352.1"/>
    <property type="molecule type" value="Genomic_DNA"/>
</dbReference>
<evidence type="ECO:0000313" key="5">
    <source>
        <dbReference type="Proteomes" id="UP000319462"/>
    </source>
</evidence>
<feature type="compositionally biased region" description="Polar residues" evidence="3">
    <location>
        <begin position="571"/>
        <end position="582"/>
    </location>
</feature>
<accession>A0A3P3YZI3</accession>
<keyword evidence="2" id="KW-0677">Repeat</keyword>
<dbReference type="Gene3D" id="2.120.10.80">
    <property type="entry name" value="Kelch-type beta propeller"/>
    <property type="match status" value="1"/>
</dbReference>